<dbReference type="AlphaFoldDB" id="A0A9X9S3Z0"/>
<dbReference type="Proteomes" id="UP001163096">
    <property type="component" value="Chromosome"/>
</dbReference>
<dbReference type="KEGG" id="mou:OU421_11945"/>
<name>A0A9X9S3Z0_METOG</name>
<accession>A0A9X9S3Z0</accession>
<gene>
    <name evidence="2" type="ORF">OU421_11945</name>
</gene>
<feature type="transmembrane region" description="Helical" evidence="1">
    <location>
        <begin position="53"/>
        <end position="73"/>
    </location>
</feature>
<keyword evidence="1" id="KW-0812">Transmembrane</keyword>
<keyword evidence="1" id="KW-1133">Transmembrane helix</keyword>
<dbReference type="EMBL" id="CP113361">
    <property type="protein sequence ID" value="WAI01116.1"/>
    <property type="molecule type" value="Genomic_DNA"/>
</dbReference>
<evidence type="ECO:0000256" key="1">
    <source>
        <dbReference type="SAM" id="Phobius"/>
    </source>
</evidence>
<reference evidence="2" key="1">
    <citation type="submission" date="2022-11" db="EMBL/GenBank/DDBJ databases">
        <title>Complete genome sequence of Methanogenium organophilum DSM 3596.</title>
        <authorList>
            <person name="Chen S.-C."/>
            <person name="Lai S.-J."/>
            <person name="You Y.-T."/>
        </authorList>
    </citation>
    <scope>NUCLEOTIDE SEQUENCE</scope>
    <source>
        <strain evidence="2">DSM 3596</strain>
    </source>
</reference>
<dbReference type="InterPro" id="IPR011317">
    <property type="entry name" value="Prd_NiFe_hyd_3_EhaE"/>
</dbReference>
<keyword evidence="3" id="KW-1185">Reference proteome</keyword>
<keyword evidence="1" id="KW-0472">Membrane</keyword>
<protein>
    <submittedName>
        <fullName evidence="2">DUF2107 family protein</fullName>
    </submittedName>
</protein>
<dbReference type="Pfam" id="PF09880">
    <property type="entry name" value="EhaE"/>
    <property type="match status" value="1"/>
</dbReference>
<proteinExistence type="predicted"/>
<sequence length="80" mass="8673">MMTPELILGFIILIAGVAAAAFPRERDYISRLIHVEIAGTGLMLVMLAYDETIALLTFVAVTAIATIVLIRVIERGDPCD</sequence>
<evidence type="ECO:0000313" key="3">
    <source>
        <dbReference type="Proteomes" id="UP001163096"/>
    </source>
</evidence>
<dbReference type="GeneID" id="76835825"/>
<evidence type="ECO:0000313" key="2">
    <source>
        <dbReference type="EMBL" id="WAI01116.1"/>
    </source>
</evidence>
<dbReference type="RefSeq" id="WP_268186330.1">
    <property type="nucleotide sequence ID" value="NZ_CP113361.1"/>
</dbReference>
<feature type="transmembrane region" description="Helical" evidence="1">
    <location>
        <begin position="6"/>
        <end position="22"/>
    </location>
</feature>
<organism evidence="2 3">
    <name type="scientific">Methanogenium organophilum</name>
    <dbReference type="NCBI Taxonomy" id="2199"/>
    <lineage>
        <taxon>Archaea</taxon>
        <taxon>Methanobacteriati</taxon>
        <taxon>Methanobacteriota</taxon>
        <taxon>Stenosarchaea group</taxon>
        <taxon>Methanomicrobia</taxon>
        <taxon>Methanomicrobiales</taxon>
        <taxon>Methanomicrobiaceae</taxon>
        <taxon>Methanogenium</taxon>
    </lineage>
</organism>